<dbReference type="Proteomes" id="UP000824230">
    <property type="component" value="Unassembled WGS sequence"/>
</dbReference>
<dbReference type="EMBL" id="DXFG01000157">
    <property type="protein sequence ID" value="HIX37776.1"/>
    <property type="molecule type" value="Genomic_DNA"/>
</dbReference>
<keyword evidence="1" id="KW-0812">Transmembrane</keyword>
<evidence type="ECO:0000313" key="3">
    <source>
        <dbReference type="Proteomes" id="UP000824230"/>
    </source>
</evidence>
<dbReference type="InterPro" id="IPR010281">
    <property type="entry name" value="DUF885"/>
</dbReference>
<comment type="caution">
    <text evidence="2">The sequence shown here is derived from an EMBL/GenBank/DDBJ whole genome shotgun (WGS) entry which is preliminary data.</text>
</comment>
<dbReference type="AlphaFoldDB" id="A0A9D2AMN8"/>
<proteinExistence type="predicted"/>
<keyword evidence="1" id="KW-1133">Transmembrane helix</keyword>
<sequence>MKKFLTAKGKYFIAPLLLALGAGAVFFFLSISRKDPENIRFEKYIDQIFQEELKGNTLNLHYTLAYPEDYGIKDYSVSLGTMKPEALKENLEETRVLNKKLKSFDSGQLSEENQIIYDILSLEFSSQLSLGSSYLLAEPLGPNLGIQAQLPILLAEYTLRTSADIKDYFSLLSQIPDYFQSILEFEEEKARRDLFMSDASADRIIRQCQSFMETGEENYLYSMFRQQIEELLTEKRITQDQADSFIEMQEKLMDQCVFPAYLTLSQGLEDLKGQGKNSGGLAHLEGGKEYYVYLIRSTVGDYRSPEEILQSLFLRLQTDYRKVQELLSSDPQLLSRAYNLTPSDLSPEQMLDYLQHVVTDDFPGVEVDSYEVKYVPESMEDFSSPAFYLTPPVDTLTPNTIYINQASQVSPAELFTTLAHEGFPGHLYQTVYFSKQDHHPIRELLSCSGYIEGWATYVEALSYDYASPFLHIDQEILDFLCLNRSISLCLYAILDLGIHDQGWNAQTTADTLAVFGITDPDTCQEIFQYIVENPANYLKYYLGYLNFLDLREEVQSTAGSSFSPRDFHKNLLDIGPAPFPVVEKYLFAKYE</sequence>
<keyword evidence="1" id="KW-0472">Membrane</keyword>
<evidence type="ECO:0000256" key="1">
    <source>
        <dbReference type="SAM" id="Phobius"/>
    </source>
</evidence>
<reference evidence="2" key="1">
    <citation type="journal article" date="2021" name="PeerJ">
        <title>Extensive microbial diversity within the chicken gut microbiome revealed by metagenomics and culture.</title>
        <authorList>
            <person name="Gilroy R."/>
            <person name="Ravi A."/>
            <person name="Getino M."/>
            <person name="Pursley I."/>
            <person name="Horton D.L."/>
            <person name="Alikhan N.F."/>
            <person name="Baker D."/>
            <person name="Gharbi K."/>
            <person name="Hall N."/>
            <person name="Watson M."/>
            <person name="Adriaenssens E.M."/>
            <person name="Foster-Nyarko E."/>
            <person name="Jarju S."/>
            <person name="Secka A."/>
            <person name="Antonio M."/>
            <person name="Oren A."/>
            <person name="Chaudhuri R.R."/>
            <person name="La Ragione R."/>
            <person name="Hildebrand F."/>
            <person name="Pallen M.J."/>
        </authorList>
    </citation>
    <scope>NUCLEOTIDE SEQUENCE</scope>
    <source>
        <strain evidence="2">ChiHjej12B11-1927</strain>
    </source>
</reference>
<dbReference type="PANTHER" id="PTHR33361:SF2">
    <property type="entry name" value="DUF885 DOMAIN-CONTAINING PROTEIN"/>
    <property type="match status" value="1"/>
</dbReference>
<reference evidence="2" key="2">
    <citation type="submission" date="2021-04" db="EMBL/GenBank/DDBJ databases">
        <authorList>
            <person name="Gilroy R."/>
        </authorList>
    </citation>
    <scope>NUCLEOTIDE SEQUENCE</scope>
    <source>
        <strain evidence="2">ChiHjej12B11-1927</strain>
    </source>
</reference>
<organism evidence="2 3">
    <name type="scientific">Candidatus Blautia pullistercoris</name>
    <dbReference type="NCBI Taxonomy" id="2838499"/>
    <lineage>
        <taxon>Bacteria</taxon>
        <taxon>Bacillati</taxon>
        <taxon>Bacillota</taxon>
        <taxon>Clostridia</taxon>
        <taxon>Lachnospirales</taxon>
        <taxon>Lachnospiraceae</taxon>
        <taxon>Blautia</taxon>
    </lineage>
</organism>
<name>A0A9D2AMN8_9FIRM</name>
<evidence type="ECO:0000313" key="2">
    <source>
        <dbReference type="EMBL" id="HIX37776.1"/>
    </source>
</evidence>
<dbReference type="Pfam" id="PF05960">
    <property type="entry name" value="DUF885"/>
    <property type="match status" value="1"/>
</dbReference>
<accession>A0A9D2AMN8</accession>
<dbReference type="PANTHER" id="PTHR33361">
    <property type="entry name" value="GLR0591 PROTEIN"/>
    <property type="match status" value="1"/>
</dbReference>
<gene>
    <name evidence="2" type="ORF">H9738_07905</name>
</gene>
<feature type="transmembrane region" description="Helical" evidence="1">
    <location>
        <begin position="12"/>
        <end position="31"/>
    </location>
</feature>
<protein>
    <submittedName>
        <fullName evidence="2">DUF885 domain-containing protein</fullName>
    </submittedName>
</protein>